<evidence type="ECO:0000313" key="5">
    <source>
        <dbReference type="EMBL" id="KKR89403.1"/>
    </source>
</evidence>
<dbReference type="Pfam" id="PF00625">
    <property type="entry name" value="Guanylate_kin"/>
    <property type="match status" value="1"/>
</dbReference>
<sequence>MEIGILTVFTGASGAGKDSVMDEFLKSPSIQELNLKKVVTCTDRSPRPGEVDGVQYHFLTGDKLQEMSKTGKLVEQITRTGTSNKATPKSEIERLLNGENLVWRIDPSRAAEVASGSFFKHLFQETAGVMQKHTLVLFITAPKEVINDRRKRRDLDKYNPNEYRARDEQERPHLEILVKKALPVENLDGKLDEAVDLAVKSVVAFNNEIKK</sequence>
<dbReference type="EMBL" id="LCAL01000038">
    <property type="protein sequence ID" value="KKR89403.1"/>
    <property type="molecule type" value="Genomic_DNA"/>
</dbReference>
<evidence type="ECO:0000256" key="2">
    <source>
        <dbReference type="ARBA" id="ARBA00022679"/>
    </source>
</evidence>
<dbReference type="Proteomes" id="UP000034275">
    <property type="component" value="Unassembled WGS sequence"/>
</dbReference>
<dbReference type="GO" id="GO:0004385">
    <property type="term" value="F:GMP kinase activity"/>
    <property type="evidence" value="ECO:0007669"/>
    <property type="project" value="TreeGrafter"/>
</dbReference>
<dbReference type="AlphaFoldDB" id="A0A0G0UKT4"/>
<organism evidence="5 6">
    <name type="scientific">Candidatus Woesebacteria bacterium GW2011_GWD1_41_12</name>
    <dbReference type="NCBI Taxonomy" id="1618593"/>
    <lineage>
        <taxon>Bacteria</taxon>
        <taxon>Candidatus Woeseibacteriota</taxon>
    </lineage>
</organism>
<evidence type="ECO:0000259" key="4">
    <source>
        <dbReference type="PROSITE" id="PS50052"/>
    </source>
</evidence>
<reference evidence="5 6" key="1">
    <citation type="journal article" date="2015" name="Nature">
        <title>rRNA introns, odd ribosomes, and small enigmatic genomes across a large radiation of phyla.</title>
        <authorList>
            <person name="Brown C.T."/>
            <person name="Hug L.A."/>
            <person name="Thomas B.C."/>
            <person name="Sharon I."/>
            <person name="Castelle C.J."/>
            <person name="Singh A."/>
            <person name="Wilkins M.J."/>
            <person name="Williams K.H."/>
            <person name="Banfield J.F."/>
        </authorList>
    </citation>
    <scope>NUCLEOTIDE SEQUENCE [LARGE SCALE GENOMIC DNA]</scope>
</reference>
<name>A0A0G0UKT4_9BACT</name>
<evidence type="ECO:0000313" key="6">
    <source>
        <dbReference type="Proteomes" id="UP000034275"/>
    </source>
</evidence>
<feature type="domain" description="Guanylate kinase-like" evidence="4">
    <location>
        <begin position="4"/>
        <end position="211"/>
    </location>
</feature>
<dbReference type="InterPro" id="IPR008144">
    <property type="entry name" value="Guanylate_kin-like_dom"/>
</dbReference>
<dbReference type="PANTHER" id="PTHR23117:SF13">
    <property type="entry name" value="GUANYLATE KINASE"/>
    <property type="match status" value="1"/>
</dbReference>
<evidence type="ECO:0000256" key="1">
    <source>
        <dbReference type="ARBA" id="ARBA00005790"/>
    </source>
</evidence>
<dbReference type="PANTHER" id="PTHR23117">
    <property type="entry name" value="GUANYLATE KINASE-RELATED"/>
    <property type="match status" value="1"/>
</dbReference>
<dbReference type="PROSITE" id="PS50052">
    <property type="entry name" value="GUANYLATE_KINASE_2"/>
    <property type="match status" value="1"/>
</dbReference>
<evidence type="ECO:0000256" key="3">
    <source>
        <dbReference type="ARBA" id="ARBA00022777"/>
    </source>
</evidence>
<dbReference type="SUPFAM" id="SSF52540">
    <property type="entry name" value="P-loop containing nucleoside triphosphate hydrolases"/>
    <property type="match status" value="1"/>
</dbReference>
<protein>
    <submittedName>
        <fullName evidence="5">Guanylate kinase</fullName>
    </submittedName>
</protein>
<dbReference type="InterPro" id="IPR008145">
    <property type="entry name" value="GK/Ca_channel_bsu"/>
</dbReference>
<keyword evidence="3 5" id="KW-0418">Kinase</keyword>
<dbReference type="GO" id="GO:0005829">
    <property type="term" value="C:cytosol"/>
    <property type="evidence" value="ECO:0007669"/>
    <property type="project" value="TreeGrafter"/>
</dbReference>
<proteinExistence type="inferred from homology"/>
<dbReference type="SMART" id="SM00072">
    <property type="entry name" value="GuKc"/>
    <property type="match status" value="1"/>
</dbReference>
<gene>
    <name evidence="5" type="ORF">UU39_C0038G0009</name>
</gene>
<dbReference type="Gene3D" id="3.40.50.300">
    <property type="entry name" value="P-loop containing nucleotide triphosphate hydrolases"/>
    <property type="match status" value="1"/>
</dbReference>
<dbReference type="InterPro" id="IPR027417">
    <property type="entry name" value="P-loop_NTPase"/>
</dbReference>
<keyword evidence="2" id="KW-0808">Transferase</keyword>
<comment type="caution">
    <text evidence="5">The sequence shown here is derived from an EMBL/GenBank/DDBJ whole genome shotgun (WGS) entry which is preliminary data.</text>
</comment>
<accession>A0A0G0UKT4</accession>
<comment type="similarity">
    <text evidence="1">Belongs to the guanylate kinase family.</text>
</comment>